<protein>
    <submittedName>
        <fullName evidence="1">Uncharacterized protein</fullName>
    </submittedName>
</protein>
<name>A0AAP7IGN1_9STAP</name>
<comment type="caution">
    <text evidence="1">The sequence shown here is derived from an EMBL/GenBank/DDBJ whole genome shotgun (WGS) entry which is preliminary data.</text>
</comment>
<sequence length="222" mass="26008">MEYTKVLKHCRKIVSKKDELGLKAVLKGVHHVNNTVSATDGKRLIYTELDNAKFNEYIVDLKSGELVKGKYPDIDRLLLSENSEIQLNVDKKTIEDMKRVLRRIKKAGFEHIELKAEKENDEFIWYLQPKINLDINITDFDKVELRYAFARVSTDKDFKEQKKILDIKDFINAMDFIKDNKGVGTKMMMTNSALTPIQFTNQEDDSFVYKYLIMPMRPPFFI</sequence>
<organism evidence="1 2">
    <name type="scientific">Staphylococcus equorum</name>
    <dbReference type="NCBI Taxonomy" id="246432"/>
    <lineage>
        <taxon>Bacteria</taxon>
        <taxon>Bacillati</taxon>
        <taxon>Bacillota</taxon>
        <taxon>Bacilli</taxon>
        <taxon>Bacillales</taxon>
        <taxon>Staphylococcaceae</taxon>
        <taxon>Staphylococcus</taxon>
    </lineage>
</organism>
<proteinExistence type="predicted"/>
<accession>A0AAP7IGN1</accession>
<gene>
    <name evidence="1" type="ORF">ASS94_00130</name>
</gene>
<reference evidence="2" key="1">
    <citation type="submission" date="2015-11" db="EMBL/GenBank/DDBJ databases">
        <title>Genomic diversity of Staphylococcus saprophyticus strains from urinary tract infections, animal surfaces, and fermented foods.</title>
        <authorList>
            <person name="Wolfe B.E."/>
        </authorList>
    </citation>
    <scope>NUCLEOTIDE SEQUENCE [LARGE SCALE GENOMIC DNA]</scope>
    <source>
        <strain evidence="2">738_7</strain>
    </source>
</reference>
<evidence type="ECO:0000313" key="1">
    <source>
        <dbReference type="EMBL" id="OEK59106.1"/>
    </source>
</evidence>
<dbReference type="EMBL" id="LNPX01000001">
    <property type="protein sequence ID" value="OEK59106.1"/>
    <property type="molecule type" value="Genomic_DNA"/>
</dbReference>
<dbReference type="RefSeq" id="WP_069854232.1">
    <property type="nucleotide sequence ID" value="NZ_LNPX01000001.1"/>
</dbReference>
<dbReference type="Proteomes" id="UP000095464">
    <property type="component" value="Unassembled WGS sequence"/>
</dbReference>
<evidence type="ECO:0000313" key="2">
    <source>
        <dbReference type="Proteomes" id="UP000095464"/>
    </source>
</evidence>
<dbReference type="Gene3D" id="3.70.10.10">
    <property type="match status" value="1"/>
</dbReference>
<dbReference type="AlphaFoldDB" id="A0AAP7IGN1"/>